<keyword evidence="6 9" id="KW-0408">Iron</keyword>
<keyword evidence="13" id="KW-1185">Reference proteome</keyword>
<keyword evidence="5 10" id="KW-0560">Oxidoreductase</keyword>
<dbReference type="PANTHER" id="PTHR24286:SF384">
    <property type="entry name" value="P450, PUTATIVE (EUROFUNG)-RELATED"/>
    <property type="match status" value="1"/>
</dbReference>
<dbReference type="SUPFAM" id="SSF48264">
    <property type="entry name" value="Cytochrome P450"/>
    <property type="match status" value="1"/>
</dbReference>
<evidence type="ECO:0000256" key="7">
    <source>
        <dbReference type="ARBA" id="ARBA00023033"/>
    </source>
</evidence>
<comment type="caution">
    <text evidence="12">The sequence shown here is derived from an EMBL/GenBank/DDBJ whole genome shotgun (WGS) entry which is preliminary data.</text>
</comment>
<keyword evidence="7 10" id="KW-0503">Monooxygenase</keyword>
<dbReference type="GO" id="GO:0042617">
    <property type="term" value="P:paclitaxel biosynthetic process"/>
    <property type="evidence" value="ECO:0007669"/>
    <property type="project" value="UniProtKB-KW"/>
</dbReference>
<reference evidence="12 13" key="1">
    <citation type="journal article" date="2021" name="Nat. Plants">
        <title>The Taxus genome provides insights into paclitaxel biosynthesis.</title>
        <authorList>
            <person name="Xiong X."/>
            <person name="Gou J."/>
            <person name="Liao Q."/>
            <person name="Li Y."/>
            <person name="Zhou Q."/>
            <person name="Bi G."/>
            <person name="Li C."/>
            <person name="Du R."/>
            <person name="Wang X."/>
            <person name="Sun T."/>
            <person name="Guo L."/>
            <person name="Liang H."/>
            <person name="Lu P."/>
            <person name="Wu Y."/>
            <person name="Zhang Z."/>
            <person name="Ro D.K."/>
            <person name="Shang Y."/>
            <person name="Huang S."/>
            <person name="Yan J."/>
        </authorList>
    </citation>
    <scope>NUCLEOTIDE SEQUENCE [LARGE SCALE GENOMIC DNA]</scope>
    <source>
        <strain evidence="12">Ta-2019</strain>
    </source>
</reference>
<keyword evidence="11" id="KW-1133">Transmembrane helix</keyword>
<evidence type="ECO:0000256" key="1">
    <source>
        <dbReference type="ARBA" id="ARBA00005122"/>
    </source>
</evidence>
<sequence>MDTFVQLESSPVLLSLALTLILLFIFCSKQYRSSLKLPPGNMGFPLIGETIALASQTPDKFFGDRMKKFGKVFKTSLIGHPTIVLCGSSGNRFLLSNEEKLVRMFPPNSTSKLLGQDSVLGKIGEEHRIVRTALARCLGPQALQNYVSKMSSEIQRHINQKWKGKGEVKMLPLIRSLVFSIATSLFFGITDEQQQERLHHLLETVVTGLLCIPLDFPGTTFRKALHARSKLDEIMSSVIERRRNDLRLGAASSDQDLLSVLLTFKDERGNPFADKEILDNFSFLLHALYDTTISPLTLVFKLVSSNPECYENIAQEQLEILRNKKDGEDISWADLKDMKYTWQAVQETLRMFPPVYGNFRKALTDIHYDGYTIPKGWRILCSPYTTHSKEEYFDDPEEFRPSRFEEQGRDVAPYTFIPFGGGLRICPGREFAKMEILVFMHHFVKVFSSFIPVDPNEKISTDPLPSIPVNGFSINLVPRS</sequence>
<evidence type="ECO:0000313" key="12">
    <source>
        <dbReference type="EMBL" id="KAH9299005.1"/>
    </source>
</evidence>
<evidence type="ECO:0000256" key="6">
    <source>
        <dbReference type="ARBA" id="ARBA00023004"/>
    </source>
</evidence>
<dbReference type="EMBL" id="JAHRHJ020000010">
    <property type="protein sequence ID" value="KAH9299005.1"/>
    <property type="molecule type" value="Genomic_DNA"/>
</dbReference>
<proteinExistence type="inferred from homology"/>
<accession>A0AA38FEH2</accession>
<evidence type="ECO:0000256" key="11">
    <source>
        <dbReference type="SAM" id="Phobius"/>
    </source>
</evidence>
<evidence type="ECO:0000256" key="9">
    <source>
        <dbReference type="PIRSR" id="PIRSR602401-1"/>
    </source>
</evidence>
<feature type="transmembrane region" description="Helical" evidence="11">
    <location>
        <begin position="12"/>
        <end position="28"/>
    </location>
</feature>
<dbReference type="GO" id="GO:0005506">
    <property type="term" value="F:iron ion binding"/>
    <property type="evidence" value="ECO:0007669"/>
    <property type="project" value="InterPro"/>
</dbReference>
<dbReference type="InterPro" id="IPR017972">
    <property type="entry name" value="Cyt_P450_CS"/>
</dbReference>
<keyword evidence="4 9" id="KW-0479">Metal-binding</keyword>
<dbReference type="PRINTS" id="PR00385">
    <property type="entry name" value="P450"/>
</dbReference>
<dbReference type="InterPro" id="IPR002401">
    <property type="entry name" value="Cyt_P450_E_grp-I"/>
</dbReference>
<dbReference type="AlphaFoldDB" id="A0AA38FEH2"/>
<dbReference type="GO" id="GO:0020037">
    <property type="term" value="F:heme binding"/>
    <property type="evidence" value="ECO:0007669"/>
    <property type="project" value="InterPro"/>
</dbReference>
<dbReference type="PRINTS" id="PR00463">
    <property type="entry name" value="EP450I"/>
</dbReference>
<dbReference type="GO" id="GO:0016125">
    <property type="term" value="P:sterol metabolic process"/>
    <property type="evidence" value="ECO:0007669"/>
    <property type="project" value="TreeGrafter"/>
</dbReference>
<dbReference type="GO" id="GO:0004497">
    <property type="term" value="F:monooxygenase activity"/>
    <property type="evidence" value="ECO:0007669"/>
    <property type="project" value="UniProtKB-KW"/>
</dbReference>
<dbReference type="InterPro" id="IPR001128">
    <property type="entry name" value="Cyt_P450"/>
</dbReference>
<dbReference type="InterPro" id="IPR036396">
    <property type="entry name" value="Cyt_P450_sf"/>
</dbReference>
<dbReference type="GO" id="GO:0016705">
    <property type="term" value="F:oxidoreductase activity, acting on paired donors, with incorporation or reduction of molecular oxygen"/>
    <property type="evidence" value="ECO:0007669"/>
    <property type="project" value="InterPro"/>
</dbReference>
<evidence type="ECO:0000256" key="8">
    <source>
        <dbReference type="ARBA" id="ARBA00023059"/>
    </source>
</evidence>
<evidence type="ECO:0000256" key="2">
    <source>
        <dbReference type="ARBA" id="ARBA00010617"/>
    </source>
</evidence>
<organism evidence="12 13">
    <name type="scientific">Taxus chinensis</name>
    <name type="common">Chinese yew</name>
    <name type="synonym">Taxus wallichiana var. chinensis</name>
    <dbReference type="NCBI Taxonomy" id="29808"/>
    <lineage>
        <taxon>Eukaryota</taxon>
        <taxon>Viridiplantae</taxon>
        <taxon>Streptophyta</taxon>
        <taxon>Embryophyta</taxon>
        <taxon>Tracheophyta</taxon>
        <taxon>Spermatophyta</taxon>
        <taxon>Pinopsida</taxon>
        <taxon>Pinidae</taxon>
        <taxon>Conifers II</taxon>
        <taxon>Cupressales</taxon>
        <taxon>Taxaceae</taxon>
        <taxon>Taxus</taxon>
    </lineage>
</organism>
<comment type="pathway">
    <text evidence="1">Alkaloid biosynthesis; taxol biosynthesis.</text>
</comment>
<dbReference type="PANTHER" id="PTHR24286">
    <property type="entry name" value="CYTOCHROME P450 26"/>
    <property type="match status" value="1"/>
</dbReference>
<dbReference type="Gene3D" id="1.10.630.10">
    <property type="entry name" value="Cytochrome P450"/>
    <property type="match status" value="1"/>
</dbReference>
<keyword evidence="11" id="KW-0812">Transmembrane</keyword>
<evidence type="ECO:0000256" key="10">
    <source>
        <dbReference type="RuleBase" id="RU000461"/>
    </source>
</evidence>
<dbReference type="PROSITE" id="PS00086">
    <property type="entry name" value="CYTOCHROME_P450"/>
    <property type="match status" value="1"/>
</dbReference>
<gene>
    <name evidence="12" type="ORF">KI387_030687</name>
</gene>
<keyword evidence="11" id="KW-0472">Membrane</keyword>
<dbReference type="Pfam" id="PF00067">
    <property type="entry name" value="p450"/>
    <property type="match status" value="1"/>
</dbReference>
<evidence type="ECO:0000256" key="3">
    <source>
        <dbReference type="ARBA" id="ARBA00022617"/>
    </source>
</evidence>
<evidence type="ECO:0000313" key="13">
    <source>
        <dbReference type="Proteomes" id="UP000824469"/>
    </source>
</evidence>
<feature type="binding site" description="axial binding residue" evidence="9">
    <location>
        <position position="426"/>
    </location>
    <ligand>
        <name>heme</name>
        <dbReference type="ChEBI" id="CHEBI:30413"/>
    </ligand>
    <ligandPart>
        <name>Fe</name>
        <dbReference type="ChEBI" id="CHEBI:18248"/>
    </ligandPart>
</feature>
<evidence type="ECO:0000256" key="5">
    <source>
        <dbReference type="ARBA" id="ARBA00023002"/>
    </source>
</evidence>
<comment type="cofactor">
    <cofactor evidence="9">
        <name>heme</name>
        <dbReference type="ChEBI" id="CHEBI:30413"/>
    </cofactor>
</comment>
<dbReference type="Proteomes" id="UP000824469">
    <property type="component" value="Unassembled WGS sequence"/>
</dbReference>
<evidence type="ECO:0000256" key="4">
    <source>
        <dbReference type="ARBA" id="ARBA00022723"/>
    </source>
</evidence>
<comment type="similarity">
    <text evidence="2 10">Belongs to the cytochrome P450 family.</text>
</comment>
<name>A0AA38FEH2_TAXCH</name>
<keyword evidence="3 9" id="KW-0349">Heme</keyword>
<dbReference type="OMA" id="NICAICS"/>
<evidence type="ECO:0008006" key="14">
    <source>
        <dbReference type="Google" id="ProtNLM"/>
    </source>
</evidence>
<feature type="transmembrane region" description="Helical" evidence="11">
    <location>
        <begin position="170"/>
        <end position="189"/>
    </location>
</feature>
<keyword evidence="8" id="KW-0876">Taxol biosynthesis</keyword>
<dbReference type="CDD" id="cd11043">
    <property type="entry name" value="CYP90-like"/>
    <property type="match status" value="1"/>
</dbReference>
<protein>
    <recommendedName>
        <fullName evidence="14">Cytochrome P450</fullName>
    </recommendedName>
</protein>
<dbReference type="FunFam" id="1.10.630.10:FF:000022">
    <property type="entry name" value="Taxadiene 5-alpha hydroxylase"/>
    <property type="match status" value="1"/>
</dbReference>